<dbReference type="InterPro" id="IPR044867">
    <property type="entry name" value="DEUBAD_dom"/>
</dbReference>
<dbReference type="Pfam" id="PF25793">
    <property type="entry name" value="WHD_2nd_NFRKB"/>
    <property type="match status" value="1"/>
</dbReference>
<dbReference type="InterPro" id="IPR057748">
    <property type="entry name" value="NFRKB_WH_2"/>
</dbReference>
<dbReference type="GO" id="GO:0005634">
    <property type="term" value="C:nucleus"/>
    <property type="evidence" value="ECO:0007669"/>
    <property type="project" value="UniProtKB-SubCell"/>
</dbReference>
<evidence type="ECO:0000259" key="4">
    <source>
        <dbReference type="PROSITE" id="PS51916"/>
    </source>
</evidence>
<dbReference type="Proteomes" id="UP001642360">
    <property type="component" value="Unassembled WGS sequence"/>
</dbReference>
<feature type="region of interest" description="Disordered" evidence="3">
    <location>
        <begin position="14"/>
        <end position="50"/>
    </location>
</feature>
<dbReference type="InterPro" id="IPR024867">
    <property type="entry name" value="NFRKB"/>
</dbReference>
<evidence type="ECO:0000256" key="3">
    <source>
        <dbReference type="SAM" id="MobiDB-lite"/>
    </source>
</evidence>
<feature type="region of interest" description="Disordered" evidence="3">
    <location>
        <begin position="282"/>
        <end position="301"/>
    </location>
</feature>
<feature type="region of interest" description="Disordered" evidence="3">
    <location>
        <begin position="814"/>
        <end position="844"/>
    </location>
</feature>
<feature type="region of interest" description="Disordered" evidence="3">
    <location>
        <begin position="1256"/>
        <end position="1281"/>
    </location>
</feature>
<comment type="subcellular location">
    <subcellularLocation>
        <location evidence="1">Nucleus</location>
    </subcellularLocation>
</comment>
<reference evidence="5 6" key="1">
    <citation type="submission" date="2024-02" db="EMBL/GenBank/DDBJ databases">
        <authorList>
            <person name="Vignale AGUSTIN F."/>
            <person name="Sosa J E."/>
            <person name="Modenutti C."/>
        </authorList>
    </citation>
    <scope>NUCLEOTIDE SEQUENCE [LARGE SCALE GENOMIC DNA]</scope>
</reference>
<feature type="region of interest" description="Disordered" evidence="3">
    <location>
        <begin position="1369"/>
        <end position="1388"/>
    </location>
</feature>
<dbReference type="PANTHER" id="PTHR13052:SF0">
    <property type="entry name" value="DNA-BINDING PROTEIN-LIKE"/>
    <property type="match status" value="1"/>
</dbReference>
<comment type="caution">
    <text evidence="5">The sequence shown here is derived from an EMBL/GenBank/DDBJ whole genome shotgun (WGS) entry which is preliminary data.</text>
</comment>
<gene>
    <name evidence="5" type="ORF">ILEXP_LOCUS39685</name>
</gene>
<protein>
    <recommendedName>
        <fullName evidence="4">DEUBAD domain-containing protein</fullName>
    </recommendedName>
</protein>
<organism evidence="5 6">
    <name type="scientific">Ilex paraguariensis</name>
    <name type="common">yerba mate</name>
    <dbReference type="NCBI Taxonomy" id="185542"/>
    <lineage>
        <taxon>Eukaryota</taxon>
        <taxon>Viridiplantae</taxon>
        <taxon>Streptophyta</taxon>
        <taxon>Embryophyta</taxon>
        <taxon>Tracheophyta</taxon>
        <taxon>Spermatophyta</taxon>
        <taxon>Magnoliopsida</taxon>
        <taxon>eudicotyledons</taxon>
        <taxon>Gunneridae</taxon>
        <taxon>Pentapetalae</taxon>
        <taxon>asterids</taxon>
        <taxon>campanulids</taxon>
        <taxon>Aquifoliales</taxon>
        <taxon>Aquifoliaceae</taxon>
        <taxon>Ilex</taxon>
    </lineage>
</organism>
<feature type="compositionally biased region" description="Basic and acidic residues" evidence="3">
    <location>
        <begin position="14"/>
        <end position="25"/>
    </location>
</feature>
<feature type="region of interest" description="Disordered" evidence="3">
    <location>
        <begin position="915"/>
        <end position="940"/>
    </location>
</feature>
<name>A0ABC8TRF2_9AQUA</name>
<accession>A0ABC8TRF2</accession>
<evidence type="ECO:0000256" key="1">
    <source>
        <dbReference type="ARBA" id="ARBA00004123"/>
    </source>
</evidence>
<evidence type="ECO:0000313" key="6">
    <source>
        <dbReference type="Proteomes" id="UP001642360"/>
    </source>
</evidence>
<dbReference type="EMBL" id="CAUOFW020005447">
    <property type="protein sequence ID" value="CAK9170200.1"/>
    <property type="molecule type" value="Genomic_DNA"/>
</dbReference>
<proteinExistence type="predicted"/>
<feature type="compositionally biased region" description="Acidic residues" evidence="3">
    <location>
        <begin position="41"/>
        <end position="50"/>
    </location>
</feature>
<keyword evidence="2" id="KW-0539">Nucleus</keyword>
<evidence type="ECO:0000256" key="2">
    <source>
        <dbReference type="ARBA" id="ARBA00023242"/>
    </source>
</evidence>
<feature type="domain" description="DEUBAD" evidence="4">
    <location>
        <begin position="83"/>
        <end position="196"/>
    </location>
</feature>
<evidence type="ECO:0000313" key="5">
    <source>
        <dbReference type="EMBL" id="CAK9170200.1"/>
    </source>
</evidence>
<sequence>MAIEKTIFKLSRLDSEFSPRSRESMSSEDEEFQRRSSAIESGDDDYEFDDCDSGAGSDDFDLLELGQTGEEFCQVGGQTCSIPFELYDLPDLNDVLSMDVWNDILTEEERFNLAKFLPDLDQVTFMRTLKELFTGDDLHFGSPVNKLFDMLKGGLCEPRVALYRQGLNFFQKRQHYHHLWKHQNSMISNVYQIKDAWLNCRGYSIQEKLRVLNIMKSQKSLLYENMEQLESDSCESEESGDGLWIKRLKNRKLGQKLHRYSGSGGGTSPALEFPAQERQITLGPAKNGKQNPKGTLKLAGSKKSTAKELAGCFPSFHRGTEIKSGLYGSVLSLSRENKAASYDSGVAVRMRNQMRVYDDGEEPMYEVSVERDRHFSRVSAVDKVGALRKGKKHEDLGDEEYTDRFMGLPMSLKNDLHAYGRKRTVNQLSDIKVLTTNPSNMRIVDDSGKRVKYAVAVQQVAGEDQMKSAKKKAPNLSLKGSKIEFSDQAEPFWRKKAQVEPFSVDPLSQYGDWNGRSKKWKIGRESPDLQVNDSVFQSKYRAKPLQDSVRAISMRNRGRDKLRTKCFRTFVKSEETESDSSEQIDEDVDDNPLMRSKLAYPGDASAIKAAPDSKKAKFAKKYKKDSPWAPDGLLHSSRSIGDFGESSHLAAVENYSLKAKQKGKMCDVGHLSNSTAEGLEDNYFLGSGRLNGDDNQKKIYNIGRNGELQGEDSGRFYISSQKKYLAERTQNREVEHDCSAPQSNHHHDYIVDEHVDTLRARQLARVSGRFGKKGRFLEAFVDDSHERSDAQVLGSKSVTKKRKLKDDVTYMDEQGDNDLLHSTPHQHPEVDDITSSKKRGKRKLEDDIGIPENRALEPPVTEMAVEDAELNTKPKKKPFTLITPTVHTGFSFSIIHLLSAVRMAMITLLPEDSSEVANLDNNDGRQKLGEEDRKQEVSNGNCPHENLDICNSEHSRLVNLPSLTIQEIVNRVRSNPGDPCILETQEPLQDLVRGVLKILSSRTAPLGAKGWKVLAYYEKSTKSWSWIGPVTSNSSDHEAVEEVTSPEAWGLPHKVLLKLVDAFANWFRSSQETLQQIGSLPAPPLTLMQCNLDEKERFRDLRAQKSLTTISPSSEELRAYFRKEEVLRYSIPDRAFSYTAIDGRKAIVAPLRRCGGKPTSKARDHFMLKRDRPPHVTVLCIVRDAAARLPGSIGTRADVCILIRDSQFIVEDVSDTQVNQVVSGALDRLHYERDPCVQFDGDRKLWVYLHRDREEEDFDDDGTSSTKKWKRPKKEAGEPFDQGTVTVAYHGSGKQSGVDLGSEVNAEQSFVDDDKIEELVSDDDRHLAEDNVEASHGAQQCVTHLGPATVWAAPGLNPMQETELLCQENSTNEDFDDETFGREPPLNF</sequence>
<feature type="compositionally biased region" description="Basic and acidic residues" evidence="3">
    <location>
        <begin position="922"/>
        <end position="936"/>
    </location>
</feature>
<dbReference type="PROSITE" id="PS51916">
    <property type="entry name" value="DEUBAD"/>
    <property type="match status" value="1"/>
</dbReference>
<dbReference type="PANTHER" id="PTHR13052">
    <property type="entry name" value="NFRKB-RELATED"/>
    <property type="match status" value="1"/>
</dbReference>
<dbReference type="CDD" id="cd21865">
    <property type="entry name" value="DEUBAD_NFRKB"/>
    <property type="match status" value="1"/>
</dbReference>
<keyword evidence="6" id="KW-1185">Reference proteome</keyword>